<keyword evidence="3" id="KW-0206">Cytoskeleton</keyword>
<dbReference type="EMBL" id="JAJSOW010000003">
    <property type="protein sequence ID" value="KAI9196945.1"/>
    <property type="molecule type" value="Genomic_DNA"/>
</dbReference>
<dbReference type="GO" id="GO:0007023">
    <property type="term" value="P:post-chaperonin tubulin folding pathway"/>
    <property type="evidence" value="ECO:0007669"/>
    <property type="project" value="UniProtKB-UniRule"/>
</dbReference>
<keyword evidence="3" id="KW-0963">Cytoplasm</keyword>
<sequence length="99" mass="11340">MASVSNLKTKTSTCTRLVKELHSYEKEVEREATKTVAMKDKGADPIPYDLKQLENVLVESRIMIPDCWKRLDVALADLKIGMTKFSTDTEIRKDPFHLK</sequence>
<keyword evidence="5" id="KW-1185">Reference proteome</keyword>
<dbReference type="GO" id="GO:0048487">
    <property type="term" value="F:beta-tubulin binding"/>
    <property type="evidence" value="ECO:0007669"/>
    <property type="project" value="InterPro"/>
</dbReference>
<dbReference type="AlphaFoldDB" id="A0AAD5P2A1"/>
<comment type="caution">
    <text evidence="4">The sequence shown here is derived from an EMBL/GenBank/DDBJ whole genome shotgun (WGS) entry which is preliminary data.</text>
</comment>
<comment type="subunit">
    <text evidence="3">Supercomplex made of cofactors A to E. Cofactors A and D function by capturing and stabilizing tubulin in a quasi-native conformation. Cofactor E binds to the cofactor D-tubulin complex; interaction with cofactor C then causes the release of tubulin polypeptides that are committed to the native state.</text>
</comment>
<evidence type="ECO:0000256" key="3">
    <source>
        <dbReference type="RuleBase" id="RU364030"/>
    </source>
</evidence>
<proteinExistence type="inferred from homology"/>
<accession>A0AAD5P2A1</accession>
<protein>
    <recommendedName>
        <fullName evidence="3">Tubulin-specific chaperone A</fullName>
    </recommendedName>
</protein>
<dbReference type="SUPFAM" id="SSF46988">
    <property type="entry name" value="Tubulin chaperone cofactor A"/>
    <property type="match status" value="1"/>
</dbReference>
<organism evidence="4 5">
    <name type="scientific">Acer negundo</name>
    <name type="common">Box elder</name>
    <dbReference type="NCBI Taxonomy" id="4023"/>
    <lineage>
        <taxon>Eukaryota</taxon>
        <taxon>Viridiplantae</taxon>
        <taxon>Streptophyta</taxon>
        <taxon>Embryophyta</taxon>
        <taxon>Tracheophyta</taxon>
        <taxon>Spermatophyta</taxon>
        <taxon>Magnoliopsida</taxon>
        <taxon>eudicotyledons</taxon>
        <taxon>Gunneridae</taxon>
        <taxon>Pentapetalae</taxon>
        <taxon>rosids</taxon>
        <taxon>malvids</taxon>
        <taxon>Sapindales</taxon>
        <taxon>Sapindaceae</taxon>
        <taxon>Hippocastanoideae</taxon>
        <taxon>Acereae</taxon>
        <taxon>Acer</taxon>
    </lineage>
</organism>
<dbReference type="PANTHER" id="PTHR21500:SF0">
    <property type="entry name" value="TUBULIN-SPECIFIC CHAPERONE A"/>
    <property type="match status" value="1"/>
</dbReference>
<gene>
    <name evidence="4" type="ORF">LWI28_028369</name>
</gene>
<evidence type="ECO:0000256" key="1">
    <source>
        <dbReference type="ARBA" id="ARBA00006806"/>
    </source>
</evidence>
<dbReference type="InterPro" id="IPR004226">
    <property type="entry name" value="TBCA"/>
</dbReference>
<keyword evidence="2 3" id="KW-0143">Chaperone</keyword>
<comment type="similarity">
    <text evidence="1 3">Belongs to the TBCA family.</text>
</comment>
<reference evidence="4" key="1">
    <citation type="journal article" date="2022" name="Plant J.">
        <title>Strategies of tolerance reflected in two North American maple genomes.</title>
        <authorList>
            <person name="McEvoy S.L."/>
            <person name="Sezen U.U."/>
            <person name="Trouern-Trend A."/>
            <person name="McMahon S.M."/>
            <person name="Schaberg P.G."/>
            <person name="Yang J."/>
            <person name="Wegrzyn J.L."/>
            <person name="Swenson N.G."/>
        </authorList>
    </citation>
    <scope>NUCLEOTIDE SEQUENCE</scope>
    <source>
        <strain evidence="4">91603</strain>
    </source>
</reference>
<evidence type="ECO:0000313" key="4">
    <source>
        <dbReference type="EMBL" id="KAI9196945.1"/>
    </source>
</evidence>
<dbReference type="Proteomes" id="UP001064489">
    <property type="component" value="Chromosome 1"/>
</dbReference>
<dbReference type="Pfam" id="PF02970">
    <property type="entry name" value="TBCA"/>
    <property type="match status" value="1"/>
</dbReference>
<reference evidence="4" key="2">
    <citation type="submission" date="2023-02" db="EMBL/GenBank/DDBJ databases">
        <authorList>
            <person name="Swenson N.G."/>
            <person name="Wegrzyn J.L."/>
            <person name="Mcevoy S.L."/>
        </authorList>
    </citation>
    <scope>NUCLEOTIDE SEQUENCE</scope>
    <source>
        <strain evidence="4">91603</strain>
        <tissue evidence="4">Leaf</tissue>
    </source>
</reference>
<evidence type="ECO:0000256" key="2">
    <source>
        <dbReference type="ARBA" id="ARBA00023186"/>
    </source>
</evidence>
<comment type="subcellular location">
    <subcellularLocation>
        <location evidence="3">Cytoplasm</location>
        <location evidence="3">Cytoskeleton</location>
    </subcellularLocation>
</comment>
<dbReference type="Gene3D" id="1.20.58.90">
    <property type="match status" value="1"/>
</dbReference>
<name>A0AAD5P2A1_ACENE</name>
<dbReference type="GO" id="GO:0005874">
    <property type="term" value="C:microtubule"/>
    <property type="evidence" value="ECO:0007669"/>
    <property type="project" value="UniProtKB-KW"/>
</dbReference>
<dbReference type="GO" id="GO:0007021">
    <property type="term" value="P:tubulin complex assembly"/>
    <property type="evidence" value="ECO:0007669"/>
    <property type="project" value="UniProtKB-UniRule"/>
</dbReference>
<keyword evidence="3" id="KW-0493">Microtubule</keyword>
<dbReference type="PANTHER" id="PTHR21500">
    <property type="entry name" value="TUBULIN-SPECIFIC CHAPERONE A"/>
    <property type="match status" value="1"/>
</dbReference>
<evidence type="ECO:0000313" key="5">
    <source>
        <dbReference type="Proteomes" id="UP001064489"/>
    </source>
</evidence>
<dbReference type="InterPro" id="IPR036126">
    <property type="entry name" value="TBCA_sf"/>
</dbReference>
<dbReference type="GO" id="GO:0005829">
    <property type="term" value="C:cytosol"/>
    <property type="evidence" value="ECO:0007669"/>
    <property type="project" value="TreeGrafter"/>
</dbReference>